<dbReference type="RefSeq" id="WP_274265994.1">
    <property type="nucleotide sequence ID" value="NZ_CP117880.1"/>
</dbReference>
<dbReference type="PANTHER" id="PTHR13774">
    <property type="entry name" value="PHENAZINE BIOSYNTHESIS PROTEIN"/>
    <property type="match status" value="1"/>
</dbReference>
<evidence type="ECO:0000313" key="3">
    <source>
        <dbReference type="EMBL" id="WDF67264.1"/>
    </source>
</evidence>
<protein>
    <submittedName>
        <fullName evidence="3">PhzF family phenazine biosynthesis protein</fullName>
    </submittedName>
</protein>
<organism evidence="3 4">
    <name type="scientific">Sphingobacterium oryzagri</name>
    <dbReference type="NCBI Taxonomy" id="3025669"/>
    <lineage>
        <taxon>Bacteria</taxon>
        <taxon>Pseudomonadati</taxon>
        <taxon>Bacteroidota</taxon>
        <taxon>Sphingobacteriia</taxon>
        <taxon>Sphingobacteriales</taxon>
        <taxon>Sphingobacteriaceae</taxon>
        <taxon>Sphingobacterium</taxon>
    </lineage>
</organism>
<reference evidence="3 4" key="1">
    <citation type="submission" date="2023-02" db="EMBL/GenBank/DDBJ databases">
        <title>Genome sequence of Sphingobacterium sp. KACC 22765.</title>
        <authorList>
            <person name="Kim S."/>
            <person name="Heo J."/>
            <person name="Kwon S.-W."/>
        </authorList>
    </citation>
    <scope>NUCLEOTIDE SEQUENCE [LARGE SCALE GENOMIC DNA]</scope>
    <source>
        <strain evidence="3 4">KACC 22765</strain>
    </source>
</reference>
<evidence type="ECO:0000256" key="2">
    <source>
        <dbReference type="ARBA" id="ARBA00023235"/>
    </source>
</evidence>
<evidence type="ECO:0000256" key="1">
    <source>
        <dbReference type="ARBA" id="ARBA00008270"/>
    </source>
</evidence>
<dbReference type="PIRSF" id="PIRSF016184">
    <property type="entry name" value="PhzC_PhzF"/>
    <property type="match status" value="1"/>
</dbReference>
<comment type="similarity">
    <text evidence="1">Belongs to the PhzF family.</text>
</comment>
<proteinExistence type="inferred from homology"/>
<dbReference type="Gene3D" id="3.10.310.10">
    <property type="entry name" value="Diaminopimelate Epimerase, Chain A, domain 1"/>
    <property type="match status" value="2"/>
</dbReference>
<dbReference type="PANTHER" id="PTHR13774:SF17">
    <property type="entry name" value="PHENAZINE BIOSYNTHESIS-LIKE DOMAIN-CONTAINING PROTEIN"/>
    <property type="match status" value="1"/>
</dbReference>
<dbReference type="NCBIfam" id="TIGR00654">
    <property type="entry name" value="PhzF_family"/>
    <property type="match status" value="1"/>
</dbReference>
<keyword evidence="4" id="KW-1185">Reference proteome</keyword>
<sequence>MQTIPIYQVDTFTTERFKGNPAAVCPLDAWLDDDTLLAIAAENNLSETAFYVRKEDHFEIRWFTPATEVDLCGHATLASAYVMTHFEPDVTASIALFSPRSGHLNVAVKDDVYSLDFPTDSLQEVALSEALLATTDKKPLRAFRGKTDYLLIFESQADIASMKPNLQTIAQLDARGLIVSSAGEQHDFVSRFFGPAVGVDEDPVCGSAHTTLIPYWAAALEKDQLRAYQLSKRGGELQLGLHAERVSIAGAAALYLKGEIYI</sequence>
<dbReference type="Pfam" id="PF02567">
    <property type="entry name" value="PhzC-PhzF"/>
    <property type="match status" value="1"/>
</dbReference>
<keyword evidence="2" id="KW-0413">Isomerase</keyword>
<dbReference type="EMBL" id="CP117880">
    <property type="protein sequence ID" value="WDF67264.1"/>
    <property type="molecule type" value="Genomic_DNA"/>
</dbReference>
<name>A0ABY7WC86_9SPHI</name>
<dbReference type="Proteomes" id="UP001221558">
    <property type="component" value="Chromosome"/>
</dbReference>
<dbReference type="InterPro" id="IPR003719">
    <property type="entry name" value="Phenazine_PhzF-like"/>
</dbReference>
<dbReference type="SUPFAM" id="SSF54506">
    <property type="entry name" value="Diaminopimelate epimerase-like"/>
    <property type="match status" value="1"/>
</dbReference>
<evidence type="ECO:0000313" key="4">
    <source>
        <dbReference type="Proteomes" id="UP001221558"/>
    </source>
</evidence>
<gene>
    <name evidence="3" type="ORF">PQ465_13220</name>
</gene>
<accession>A0ABY7WC86</accession>